<dbReference type="Proteomes" id="UP000228934">
    <property type="component" value="Unassembled WGS sequence"/>
</dbReference>
<gene>
    <name evidence="1" type="ORF">AB205_0050560</name>
</gene>
<accession>A0A2G9RJL4</accession>
<protein>
    <submittedName>
        <fullName evidence="1">Uncharacterized protein</fullName>
    </submittedName>
</protein>
<reference evidence="2" key="1">
    <citation type="journal article" date="2017" name="Nat. Commun.">
        <title>The North American bullfrog draft genome provides insight into hormonal regulation of long noncoding RNA.</title>
        <authorList>
            <person name="Hammond S.A."/>
            <person name="Warren R.L."/>
            <person name="Vandervalk B.P."/>
            <person name="Kucuk E."/>
            <person name="Khan H."/>
            <person name="Gibb E.A."/>
            <person name="Pandoh P."/>
            <person name="Kirk H."/>
            <person name="Zhao Y."/>
            <person name="Jones M."/>
            <person name="Mungall A.J."/>
            <person name="Coope R."/>
            <person name="Pleasance S."/>
            <person name="Moore R.A."/>
            <person name="Holt R.A."/>
            <person name="Round J.M."/>
            <person name="Ohora S."/>
            <person name="Walle B.V."/>
            <person name="Veldhoen N."/>
            <person name="Helbing C.C."/>
            <person name="Birol I."/>
        </authorList>
    </citation>
    <scope>NUCLEOTIDE SEQUENCE [LARGE SCALE GENOMIC DNA]</scope>
</reference>
<name>A0A2G9RJL4_AQUCT</name>
<dbReference type="EMBL" id="KV940574">
    <property type="protein sequence ID" value="PIO28106.1"/>
    <property type="molecule type" value="Genomic_DNA"/>
</dbReference>
<proteinExistence type="predicted"/>
<evidence type="ECO:0000313" key="1">
    <source>
        <dbReference type="EMBL" id="PIO28106.1"/>
    </source>
</evidence>
<evidence type="ECO:0000313" key="2">
    <source>
        <dbReference type="Proteomes" id="UP000228934"/>
    </source>
</evidence>
<organism evidence="1 2">
    <name type="scientific">Aquarana catesbeiana</name>
    <name type="common">American bullfrog</name>
    <name type="synonym">Rana catesbeiana</name>
    <dbReference type="NCBI Taxonomy" id="8400"/>
    <lineage>
        <taxon>Eukaryota</taxon>
        <taxon>Metazoa</taxon>
        <taxon>Chordata</taxon>
        <taxon>Craniata</taxon>
        <taxon>Vertebrata</taxon>
        <taxon>Euteleostomi</taxon>
        <taxon>Amphibia</taxon>
        <taxon>Batrachia</taxon>
        <taxon>Anura</taxon>
        <taxon>Neobatrachia</taxon>
        <taxon>Ranoidea</taxon>
        <taxon>Ranidae</taxon>
        <taxon>Aquarana</taxon>
    </lineage>
</organism>
<keyword evidence="2" id="KW-1185">Reference proteome</keyword>
<sequence length="95" mass="10875">MVCAYRLEENERCSASWVDMVVEIYKKQTLSSRLRGISLGRPGHSMYSAVSCINVVPNQGNNVSDKYNWSSSLQFWAGWLHCSSWPSDFHKRDSV</sequence>
<dbReference type="AlphaFoldDB" id="A0A2G9RJL4"/>